<keyword evidence="9 12" id="KW-0057">Aromatic amino acid biosynthesis</keyword>
<comment type="caution">
    <text evidence="14">The sequence shown here is derived from an EMBL/GenBank/DDBJ whole genome shotgun (WGS) entry which is preliminary data.</text>
</comment>
<feature type="modified residue" description="N6-(pyridoxal phosphate)lysine" evidence="12">
    <location>
        <position position="86"/>
    </location>
</feature>
<evidence type="ECO:0000256" key="11">
    <source>
        <dbReference type="ARBA" id="ARBA00049047"/>
    </source>
</evidence>
<evidence type="ECO:0000256" key="8">
    <source>
        <dbReference type="ARBA" id="ARBA00022898"/>
    </source>
</evidence>
<dbReference type="UniPathway" id="UPA00035">
    <property type="reaction ID" value="UER00044"/>
</dbReference>
<comment type="similarity">
    <text evidence="4 12">Belongs to the TrpB family.</text>
</comment>
<evidence type="ECO:0000256" key="5">
    <source>
        <dbReference type="ARBA" id="ARBA00011270"/>
    </source>
</evidence>
<dbReference type="EC" id="4.2.1.20" evidence="12"/>
<sequence length="407" mass="43904">MTKLDPYFGEYGGMYVPQILMPALKQLETAFVEAQEDEAFKAEFNDLLKNYAGRPTALTLTRNLSPNPLVKIYLKREDLLHGGAHKTNQVLGQALLAKRMGKKEIIAETGAGQHGVATALACALLNLKCKVYMGAKDIERQSPNVFRMKLMGAEVIPVTSGSATLKDACNEAMRDWSGSYDKAHYLLGTAAGPHPFPTIVREFQRMIGEETKKQILEREGRLPDAVIACVGGGSNAIGMFADFIEEESVKLIGVEPAGLGIDTPMHGAPLKHGKTGIFFGMKAPLMQDSEGQIEESYSISAGLDFPSVGPQHAHLAAIGRATYESATDQEALDAFQLLARSEGIIPALESAHAIAYAIKLAAAATEETLLVVNLSGRGDKDIFTVADILEKQDTDIKSNKESGDDRI</sequence>
<dbReference type="EMBL" id="RXNU01000009">
    <property type="protein sequence ID" value="RTR37834.1"/>
    <property type="molecule type" value="Genomic_DNA"/>
</dbReference>
<keyword evidence="6 12" id="KW-0028">Amino-acid biosynthesis</keyword>
<evidence type="ECO:0000256" key="6">
    <source>
        <dbReference type="ARBA" id="ARBA00022605"/>
    </source>
</evidence>
<gene>
    <name evidence="12 14" type="primary">trpB</name>
    <name evidence="14" type="ORF">EKG38_16205</name>
</gene>
<proteinExistence type="inferred from homology"/>
<dbReference type="PIRSF" id="PIRSF001413">
    <property type="entry name" value="Trp_syn_beta"/>
    <property type="match status" value="1"/>
</dbReference>
<dbReference type="Gene3D" id="3.40.50.1100">
    <property type="match status" value="2"/>
</dbReference>
<dbReference type="PANTHER" id="PTHR48077:SF3">
    <property type="entry name" value="TRYPTOPHAN SYNTHASE"/>
    <property type="match status" value="1"/>
</dbReference>
<dbReference type="AlphaFoldDB" id="A0A431WRM0"/>
<protein>
    <recommendedName>
        <fullName evidence="12">Tryptophan synthase beta chain</fullName>
        <ecNumber evidence="12">4.2.1.20</ecNumber>
    </recommendedName>
</protein>
<organism evidence="14 15">
    <name type="scientific">Shewanella canadensis</name>
    <dbReference type="NCBI Taxonomy" id="271096"/>
    <lineage>
        <taxon>Bacteria</taxon>
        <taxon>Pseudomonadati</taxon>
        <taxon>Pseudomonadota</taxon>
        <taxon>Gammaproteobacteria</taxon>
        <taxon>Alteromonadales</taxon>
        <taxon>Shewanellaceae</taxon>
        <taxon>Shewanella</taxon>
    </lineage>
</organism>
<evidence type="ECO:0000256" key="1">
    <source>
        <dbReference type="ARBA" id="ARBA00001933"/>
    </source>
</evidence>
<reference evidence="14 15" key="1">
    <citation type="submission" date="2018-12" db="EMBL/GenBank/DDBJ databases">
        <authorList>
            <person name="Yu L."/>
        </authorList>
    </citation>
    <scope>NUCLEOTIDE SEQUENCE [LARGE SCALE GENOMIC DNA]</scope>
    <source>
        <strain evidence="14 15">HAW-EB2</strain>
    </source>
</reference>
<name>A0A431WRM0_9GAMM</name>
<dbReference type="InterPro" id="IPR001926">
    <property type="entry name" value="TrpB-like_PALP"/>
</dbReference>
<dbReference type="InterPro" id="IPR006653">
    <property type="entry name" value="Trp_synth_b_CS"/>
</dbReference>
<comment type="function">
    <text evidence="2 12">The beta subunit is responsible for the synthesis of L-tryptophan from indole and L-serine.</text>
</comment>
<dbReference type="FunFam" id="3.40.50.1100:FF:000001">
    <property type="entry name" value="Tryptophan synthase beta chain"/>
    <property type="match status" value="1"/>
</dbReference>
<dbReference type="RefSeq" id="WP_126521274.1">
    <property type="nucleotide sequence ID" value="NZ_RXNU01000009.1"/>
</dbReference>
<dbReference type="Proteomes" id="UP000267448">
    <property type="component" value="Unassembled WGS sequence"/>
</dbReference>
<dbReference type="Pfam" id="PF00291">
    <property type="entry name" value="PALP"/>
    <property type="match status" value="1"/>
</dbReference>
<evidence type="ECO:0000256" key="2">
    <source>
        <dbReference type="ARBA" id="ARBA00002786"/>
    </source>
</evidence>
<dbReference type="OrthoDB" id="9766131at2"/>
<evidence type="ECO:0000259" key="13">
    <source>
        <dbReference type="Pfam" id="PF00291"/>
    </source>
</evidence>
<dbReference type="InterPro" id="IPR023026">
    <property type="entry name" value="Trp_synth_beta/beta-like"/>
</dbReference>
<comment type="subunit">
    <text evidence="5 12">Tetramer of two alpha and two beta chains.</text>
</comment>
<accession>A0A431WRM0</accession>
<dbReference type="InterPro" id="IPR036052">
    <property type="entry name" value="TrpB-like_PALP_sf"/>
</dbReference>
<evidence type="ECO:0000256" key="3">
    <source>
        <dbReference type="ARBA" id="ARBA00004733"/>
    </source>
</evidence>
<keyword evidence="7 12" id="KW-0822">Tryptophan biosynthesis</keyword>
<keyword evidence="15" id="KW-1185">Reference proteome</keyword>
<evidence type="ECO:0000256" key="4">
    <source>
        <dbReference type="ARBA" id="ARBA00009982"/>
    </source>
</evidence>
<dbReference type="PROSITE" id="PS00168">
    <property type="entry name" value="TRP_SYNTHASE_BETA"/>
    <property type="match status" value="1"/>
</dbReference>
<dbReference type="HAMAP" id="MF_00133">
    <property type="entry name" value="Trp_synth_beta"/>
    <property type="match status" value="1"/>
</dbReference>
<feature type="domain" description="Tryptophan synthase beta chain-like PALP" evidence="13">
    <location>
        <begin position="52"/>
        <end position="375"/>
    </location>
</feature>
<dbReference type="CDD" id="cd06446">
    <property type="entry name" value="Trp-synth_B"/>
    <property type="match status" value="1"/>
</dbReference>
<keyword evidence="10 12" id="KW-0456">Lyase</keyword>
<evidence type="ECO:0000256" key="7">
    <source>
        <dbReference type="ARBA" id="ARBA00022822"/>
    </source>
</evidence>
<dbReference type="SUPFAM" id="SSF53686">
    <property type="entry name" value="Tryptophan synthase beta subunit-like PLP-dependent enzymes"/>
    <property type="match status" value="1"/>
</dbReference>
<dbReference type="FunFam" id="3.40.50.1100:FF:000004">
    <property type="entry name" value="Tryptophan synthase beta chain"/>
    <property type="match status" value="1"/>
</dbReference>
<evidence type="ECO:0000313" key="14">
    <source>
        <dbReference type="EMBL" id="RTR37834.1"/>
    </source>
</evidence>
<evidence type="ECO:0000256" key="9">
    <source>
        <dbReference type="ARBA" id="ARBA00023141"/>
    </source>
</evidence>
<keyword evidence="8 12" id="KW-0663">Pyridoxal phosphate</keyword>
<dbReference type="GO" id="GO:0005737">
    <property type="term" value="C:cytoplasm"/>
    <property type="evidence" value="ECO:0007669"/>
    <property type="project" value="TreeGrafter"/>
</dbReference>
<evidence type="ECO:0000256" key="12">
    <source>
        <dbReference type="HAMAP-Rule" id="MF_00133"/>
    </source>
</evidence>
<evidence type="ECO:0000256" key="10">
    <source>
        <dbReference type="ARBA" id="ARBA00023239"/>
    </source>
</evidence>
<comment type="pathway">
    <text evidence="3 12">Amino-acid biosynthesis; L-tryptophan biosynthesis; L-tryptophan from chorismate: step 5/5.</text>
</comment>
<evidence type="ECO:0000313" key="15">
    <source>
        <dbReference type="Proteomes" id="UP000267448"/>
    </source>
</evidence>
<dbReference type="GO" id="GO:0004834">
    <property type="term" value="F:tryptophan synthase activity"/>
    <property type="evidence" value="ECO:0007669"/>
    <property type="project" value="UniProtKB-UniRule"/>
</dbReference>
<comment type="catalytic activity">
    <reaction evidence="11 12">
        <text>(1S,2R)-1-C-(indol-3-yl)glycerol 3-phosphate + L-serine = D-glyceraldehyde 3-phosphate + L-tryptophan + H2O</text>
        <dbReference type="Rhea" id="RHEA:10532"/>
        <dbReference type="ChEBI" id="CHEBI:15377"/>
        <dbReference type="ChEBI" id="CHEBI:33384"/>
        <dbReference type="ChEBI" id="CHEBI:57912"/>
        <dbReference type="ChEBI" id="CHEBI:58866"/>
        <dbReference type="ChEBI" id="CHEBI:59776"/>
        <dbReference type="EC" id="4.2.1.20"/>
    </reaction>
</comment>
<dbReference type="NCBIfam" id="TIGR00263">
    <property type="entry name" value="trpB"/>
    <property type="match status" value="1"/>
</dbReference>
<dbReference type="PANTHER" id="PTHR48077">
    <property type="entry name" value="TRYPTOPHAN SYNTHASE-RELATED"/>
    <property type="match status" value="1"/>
</dbReference>
<comment type="cofactor">
    <cofactor evidence="1 12">
        <name>pyridoxal 5'-phosphate</name>
        <dbReference type="ChEBI" id="CHEBI:597326"/>
    </cofactor>
</comment>
<dbReference type="InterPro" id="IPR006654">
    <property type="entry name" value="Trp_synth_beta"/>
</dbReference>